<dbReference type="RefSeq" id="WP_184017434.1">
    <property type="nucleotide sequence ID" value="NZ_JACHFD010000006.1"/>
</dbReference>
<reference evidence="1 2" key="1">
    <citation type="submission" date="2020-08" db="EMBL/GenBank/DDBJ databases">
        <title>Genomic Encyclopedia of Type Strains, Phase IV (KMG-IV): sequencing the most valuable type-strain genomes for metagenomic binning, comparative biology and taxonomic classification.</title>
        <authorList>
            <person name="Goeker M."/>
        </authorList>
    </citation>
    <scope>NUCLEOTIDE SEQUENCE [LARGE SCALE GENOMIC DNA]</scope>
    <source>
        <strain evidence="1 2">YC6886</strain>
    </source>
</reference>
<evidence type="ECO:0000313" key="1">
    <source>
        <dbReference type="EMBL" id="MBB5351346.1"/>
    </source>
</evidence>
<proteinExistence type="predicted"/>
<gene>
    <name evidence="1" type="ORF">HNR46_001582</name>
</gene>
<organism evidence="1 2">
    <name type="scientific">Haloferula luteola</name>
    <dbReference type="NCBI Taxonomy" id="595692"/>
    <lineage>
        <taxon>Bacteria</taxon>
        <taxon>Pseudomonadati</taxon>
        <taxon>Verrucomicrobiota</taxon>
        <taxon>Verrucomicrobiia</taxon>
        <taxon>Verrucomicrobiales</taxon>
        <taxon>Verrucomicrobiaceae</taxon>
        <taxon>Haloferula</taxon>
    </lineage>
</organism>
<dbReference type="AlphaFoldDB" id="A0A840V2R9"/>
<evidence type="ECO:0000313" key="2">
    <source>
        <dbReference type="Proteomes" id="UP000557717"/>
    </source>
</evidence>
<name>A0A840V2R9_9BACT</name>
<comment type="caution">
    <text evidence="1">The sequence shown here is derived from an EMBL/GenBank/DDBJ whole genome shotgun (WGS) entry which is preliminary data.</text>
</comment>
<dbReference type="EMBL" id="JACHFD010000006">
    <property type="protein sequence ID" value="MBB5351346.1"/>
    <property type="molecule type" value="Genomic_DNA"/>
</dbReference>
<accession>A0A840V2R9</accession>
<keyword evidence="2" id="KW-1185">Reference proteome</keyword>
<dbReference type="Proteomes" id="UP000557717">
    <property type="component" value="Unassembled WGS sequence"/>
</dbReference>
<sequence length="62" mass="6854">MKTTPEPEPEPKLQEAKSVKAVVLVARTQIRGHHKGKGARITLDADKARQLAAEKKIRILNS</sequence>
<protein>
    <submittedName>
        <fullName evidence="1">Uncharacterized protein</fullName>
    </submittedName>
</protein>